<organism evidence="1 2">
    <name type="scientific">Caerostris extrusa</name>
    <name type="common">Bark spider</name>
    <name type="synonym">Caerostris bankana</name>
    <dbReference type="NCBI Taxonomy" id="172846"/>
    <lineage>
        <taxon>Eukaryota</taxon>
        <taxon>Metazoa</taxon>
        <taxon>Ecdysozoa</taxon>
        <taxon>Arthropoda</taxon>
        <taxon>Chelicerata</taxon>
        <taxon>Arachnida</taxon>
        <taxon>Araneae</taxon>
        <taxon>Araneomorphae</taxon>
        <taxon>Entelegynae</taxon>
        <taxon>Araneoidea</taxon>
        <taxon>Araneidae</taxon>
        <taxon>Caerostris</taxon>
    </lineage>
</organism>
<accession>A0AAV4NE86</accession>
<keyword evidence="2" id="KW-1185">Reference proteome</keyword>
<dbReference type="EMBL" id="BPLR01020834">
    <property type="protein sequence ID" value="GIX83139.1"/>
    <property type="molecule type" value="Genomic_DNA"/>
</dbReference>
<dbReference type="AlphaFoldDB" id="A0AAV4NE86"/>
<sequence length="90" mass="10027">MIEYSCPPAYFYPQPLTSRRELYEMQDVTISFSVPNSSRLVIENTGIDFLGIHLPIANPMNSGVSVKQDVVISVSDIVIVFLKYNSGGKQ</sequence>
<evidence type="ECO:0000313" key="1">
    <source>
        <dbReference type="EMBL" id="GIX83139.1"/>
    </source>
</evidence>
<protein>
    <submittedName>
        <fullName evidence="1">Uncharacterized protein</fullName>
    </submittedName>
</protein>
<comment type="caution">
    <text evidence="1">The sequence shown here is derived from an EMBL/GenBank/DDBJ whole genome shotgun (WGS) entry which is preliminary data.</text>
</comment>
<dbReference type="Proteomes" id="UP001054945">
    <property type="component" value="Unassembled WGS sequence"/>
</dbReference>
<evidence type="ECO:0000313" key="2">
    <source>
        <dbReference type="Proteomes" id="UP001054945"/>
    </source>
</evidence>
<reference evidence="1 2" key="1">
    <citation type="submission" date="2021-06" db="EMBL/GenBank/DDBJ databases">
        <title>Caerostris extrusa draft genome.</title>
        <authorList>
            <person name="Kono N."/>
            <person name="Arakawa K."/>
        </authorList>
    </citation>
    <scope>NUCLEOTIDE SEQUENCE [LARGE SCALE GENOMIC DNA]</scope>
</reference>
<proteinExistence type="predicted"/>
<gene>
    <name evidence="1" type="ORF">CEXT_477391</name>
</gene>
<name>A0AAV4NE86_CAEEX</name>